<proteinExistence type="predicted"/>
<evidence type="ECO:0008006" key="4">
    <source>
        <dbReference type="Google" id="ProtNLM"/>
    </source>
</evidence>
<evidence type="ECO:0000256" key="1">
    <source>
        <dbReference type="SAM" id="Phobius"/>
    </source>
</evidence>
<comment type="caution">
    <text evidence="2">The sequence shown here is derived from an EMBL/GenBank/DDBJ whole genome shotgun (WGS) entry which is preliminary data.</text>
</comment>
<dbReference type="OrthoDB" id="4293235at2"/>
<dbReference type="PATRIC" id="fig|1352936.5.peg.9038"/>
<dbReference type="RefSeq" id="WP_023553536.1">
    <property type="nucleotide sequence ID" value="NZ_CM002285.1"/>
</dbReference>
<dbReference type="InterPro" id="IPR036188">
    <property type="entry name" value="FAD/NAD-bd_sf"/>
</dbReference>
<name>V6JFY4_STRRC</name>
<organism evidence="2 3">
    <name type="scientific">Streptomyces roseochromogenus subsp. oscitans DS 12.976</name>
    <dbReference type="NCBI Taxonomy" id="1352936"/>
    <lineage>
        <taxon>Bacteria</taxon>
        <taxon>Bacillati</taxon>
        <taxon>Actinomycetota</taxon>
        <taxon>Actinomycetes</taxon>
        <taxon>Kitasatosporales</taxon>
        <taxon>Streptomycetaceae</taxon>
        <taxon>Streptomyces</taxon>
    </lineage>
</organism>
<keyword evidence="1" id="KW-0472">Membrane</keyword>
<dbReference type="HOGENOM" id="CLU_1991471_0_0_11"/>
<keyword evidence="1" id="KW-0812">Transmembrane</keyword>
<keyword evidence="1" id="KW-1133">Transmembrane helix</keyword>
<keyword evidence="3" id="KW-1185">Reference proteome</keyword>
<reference evidence="2 3" key="1">
    <citation type="journal article" date="2014" name="Genome Announc.">
        <title>Draft Genome Sequence of Streptomyces roseochromogenes subsp. oscitans DS 12.976, Producer of the Aminocoumarin Antibiotic Clorobiocin.</title>
        <authorList>
            <person name="Ruckert C."/>
            <person name="Kalinowski J."/>
            <person name="Heide L."/>
            <person name="Apel A.K."/>
        </authorList>
    </citation>
    <scope>NUCLEOTIDE SEQUENCE [LARGE SCALE GENOMIC DNA]</scope>
    <source>
        <strain evidence="2 3">DS 12.976</strain>
    </source>
</reference>
<dbReference type="PANTHER" id="PTHR46865">
    <property type="entry name" value="OXIDOREDUCTASE-RELATED"/>
    <property type="match status" value="1"/>
</dbReference>
<dbReference type="SUPFAM" id="SSF51905">
    <property type="entry name" value="FAD/NAD(P)-binding domain"/>
    <property type="match status" value="1"/>
</dbReference>
<protein>
    <recommendedName>
        <fullName evidence="4">FAD-binding domain-containing protein</fullName>
    </recommendedName>
</protein>
<feature type="transmembrane region" description="Helical" evidence="1">
    <location>
        <begin position="86"/>
        <end position="108"/>
    </location>
</feature>
<dbReference type="Gene3D" id="3.30.9.10">
    <property type="entry name" value="D-Amino Acid Oxidase, subunit A, domain 2"/>
    <property type="match status" value="1"/>
</dbReference>
<gene>
    <name evidence="2" type="ORF">M878_43620</name>
</gene>
<dbReference type="EMBL" id="AWQX01000386">
    <property type="protein sequence ID" value="EST18807.1"/>
    <property type="molecule type" value="Genomic_DNA"/>
</dbReference>
<evidence type="ECO:0000313" key="2">
    <source>
        <dbReference type="EMBL" id="EST18807.1"/>
    </source>
</evidence>
<dbReference type="PANTHER" id="PTHR46865:SF8">
    <property type="entry name" value="POSSIBLE OXIDOREDUCTASE"/>
    <property type="match status" value="1"/>
</dbReference>
<sequence>MFAFADQSPTILMGYRTDDVDAEFTEPPAVRVRKAFGRGPNGYTLGAALEVLEATDELLFDSVEQVQRDRCRKGRVVLIGDSAWRVTLYAGMGVSAGLAGADLLLRFLRTRNKSARRKEIDIARA</sequence>
<dbReference type="InterPro" id="IPR051704">
    <property type="entry name" value="FAD_aromatic-hydroxylase"/>
</dbReference>
<dbReference type="Gene3D" id="3.50.50.60">
    <property type="entry name" value="FAD/NAD(P)-binding domain"/>
    <property type="match status" value="1"/>
</dbReference>
<accession>V6JFY4</accession>
<dbReference type="STRING" id="1352936.M878_43620"/>
<dbReference type="AlphaFoldDB" id="V6JFY4"/>
<dbReference type="Proteomes" id="UP000017984">
    <property type="component" value="Chromosome"/>
</dbReference>
<evidence type="ECO:0000313" key="3">
    <source>
        <dbReference type="Proteomes" id="UP000017984"/>
    </source>
</evidence>